<evidence type="ECO:0000313" key="1">
    <source>
        <dbReference type="EMBL" id="CAD9452809.1"/>
    </source>
</evidence>
<dbReference type="Pfam" id="PF03567">
    <property type="entry name" value="Sulfotransfer_2"/>
    <property type="match status" value="1"/>
</dbReference>
<name>A0A7S2DFX9_9DINO</name>
<dbReference type="GO" id="GO:0016020">
    <property type="term" value="C:membrane"/>
    <property type="evidence" value="ECO:0007669"/>
    <property type="project" value="InterPro"/>
</dbReference>
<gene>
    <name evidence="1" type="ORF">AAND1436_LOCUS25277</name>
</gene>
<dbReference type="AlphaFoldDB" id="A0A7S2DFX9"/>
<evidence type="ECO:0008006" key="2">
    <source>
        <dbReference type="Google" id="ProtNLM"/>
    </source>
</evidence>
<proteinExistence type="predicted"/>
<dbReference type="GO" id="GO:0008146">
    <property type="term" value="F:sulfotransferase activity"/>
    <property type="evidence" value="ECO:0007669"/>
    <property type="project" value="InterPro"/>
</dbReference>
<sequence length="311" mass="34758">MAQAKARYLILARRLPSPFASRSSGRMGALRRQCALLAIAVAGVDSIRVSGHRDDAARHRHMIVMASEKLAFCYVQKVASEHFGPMFNAVNNITDGGYDPGFSTTQSLNIDPSQVTRENGWRFAMFVRSPLERYLSAFLSKCVPTGTNKEPSQGGKWCFGKTRSAPVTMEEKVELFEERVRNDSVAGLANNDHWLSQYTVMKQNCGVENFAPEKLDYLGHMSSDADAVNSQVKEMLTKFTTLSNAAFVATEHFPTATKKLGLLQCPTAHCTQARNQLKHFYRKPETVDLVKTLFADDFENFKFGLPEELTQ</sequence>
<protein>
    <recommendedName>
        <fullName evidence="2">Carbohydrate sulfotransferase</fullName>
    </recommendedName>
</protein>
<organism evidence="1">
    <name type="scientific">Alexandrium andersonii</name>
    <dbReference type="NCBI Taxonomy" id="327968"/>
    <lineage>
        <taxon>Eukaryota</taxon>
        <taxon>Sar</taxon>
        <taxon>Alveolata</taxon>
        <taxon>Dinophyceae</taxon>
        <taxon>Gonyaulacales</taxon>
        <taxon>Pyrocystaceae</taxon>
        <taxon>Alexandrium</taxon>
    </lineage>
</organism>
<dbReference type="InterPro" id="IPR005331">
    <property type="entry name" value="Sulfotransferase"/>
</dbReference>
<reference evidence="1" key="1">
    <citation type="submission" date="2021-01" db="EMBL/GenBank/DDBJ databases">
        <authorList>
            <person name="Corre E."/>
            <person name="Pelletier E."/>
            <person name="Niang G."/>
            <person name="Scheremetjew M."/>
            <person name="Finn R."/>
            <person name="Kale V."/>
            <person name="Holt S."/>
            <person name="Cochrane G."/>
            <person name="Meng A."/>
            <person name="Brown T."/>
            <person name="Cohen L."/>
        </authorList>
    </citation>
    <scope>NUCLEOTIDE SEQUENCE</scope>
    <source>
        <strain evidence="1">CCMP2222</strain>
    </source>
</reference>
<dbReference type="EMBL" id="HBGQ01052095">
    <property type="protein sequence ID" value="CAD9452809.1"/>
    <property type="molecule type" value="Transcribed_RNA"/>
</dbReference>
<accession>A0A7S2DFX9</accession>